<keyword evidence="4" id="KW-1185">Reference proteome</keyword>
<proteinExistence type="predicted"/>
<organism evidence="3 4">
    <name type="scientific">Rhizobium alvei</name>
    <dbReference type="NCBI Taxonomy" id="1132659"/>
    <lineage>
        <taxon>Bacteria</taxon>
        <taxon>Pseudomonadati</taxon>
        <taxon>Pseudomonadota</taxon>
        <taxon>Alphaproteobacteria</taxon>
        <taxon>Hyphomicrobiales</taxon>
        <taxon>Rhizobiaceae</taxon>
        <taxon>Rhizobium/Agrobacterium group</taxon>
        <taxon>Rhizobium</taxon>
    </lineage>
</organism>
<reference evidence="3" key="1">
    <citation type="journal article" date="2015" name="Int. J. Syst. Evol. Microbiol.">
        <title>Rhizobium alvei sp. nov., isolated from a freshwater river.</title>
        <authorList>
            <person name="Sheu S.Y."/>
            <person name="Huang H.W."/>
            <person name="Young C.C."/>
            <person name="Chen W.M."/>
        </authorList>
    </citation>
    <scope>NUCLEOTIDE SEQUENCE</scope>
    <source>
        <strain evidence="3">TNR-22</strain>
    </source>
</reference>
<dbReference type="SMART" id="SM00014">
    <property type="entry name" value="acidPPc"/>
    <property type="match status" value="1"/>
</dbReference>
<protein>
    <submittedName>
        <fullName evidence="3">Phosphatase PAP2 family protein</fullName>
    </submittedName>
</protein>
<feature type="transmembrane region" description="Helical" evidence="1">
    <location>
        <begin position="148"/>
        <end position="166"/>
    </location>
</feature>
<feature type="transmembrane region" description="Helical" evidence="1">
    <location>
        <begin position="78"/>
        <end position="100"/>
    </location>
</feature>
<feature type="transmembrane region" description="Helical" evidence="1">
    <location>
        <begin position="178"/>
        <end position="197"/>
    </location>
</feature>
<keyword evidence="1" id="KW-0812">Transmembrane</keyword>
<reference evidence="3" key="2">
    <citation type="submission" date="2023-07" db="EMBL/GenBank/DDBJ databases">
        <authorList>
            <person name="Shen H."/>
        </authorList>
    </citation>
    <scope>NUCLEOTIDE SEQUENCE</scope>
    <source>
        <strain evidence="3">TNR-22</strain>
    </source>
</reference>
<feature type="transmembrane region" description="Helical" evidence="1">
    <location>
        <begin position="107"/>
        <end position="128"/>
    </location>
</feature>
<dbReference type="CDD" id="cd03392">
    <property type="entry name" value="PAP2_like_2"/>
    <property type="match status" value="1"/>
</dbReference>
<dbReference type="SUPFAM" id="SSF48317">
    <property type="entry name" value="Acid phosphatase/Vanadium-dependent haloperoxidase"/>
    <property type="match status" value="1"/>
</dbReference>
<gene>
    <name evidence="3" type="ORF">Q4481_16775</name>
</gene>
<keyword evidence="1" id="KW-1133">Transmembrane helix</keyword>
<dbReference type="InterPro" id="IPR036938">
    <property type="entry name" value="PAP2/HPO_sf"/>
</dbReference>
<comment type="caution">
    <text evidence="3">The sequence shown here is derived from an EMBL/GenBank/DDBJ whole genome shotgun (WGS) entry which is preliminary data.</text>
</comment>
<dbReference type="Gene3D" id="1.20.144.10">
    <property type="entry name" value="Phosphatidic acid phosphatase type 2/haloperoxidase"/>
    <property type="match status" value="2"/>
</dbReference>
<evidence type="ECO:0000313" key="3">
    <source>
        <dbReference type="EMBL" id="MDO6965621.1"/>
    </source>
</evidence>
<dbReference type="Proteomes" id="UP001174932">
    <property type="component" value="Unassembled WGS sequence"/>
</dbReference>
<name>A0ABT8YPS2_9HYPH</name>
<feature type="domain" description="Phosphatidic acid phosphatase type 2/haloperoxidase" evidence="2">
    <location>
        <begin position="106"/>
        <end position="220"/>
    </location>
</feature>
<feature type="transmembrane region" description="Helical" evidence="1">
    <location>
        <begin position="20"/>
        <end position="38"/>
    </location>
</feature>
<dbReference type="PANTHER" id="PTHR14969:SF13">
    <property type="entry name" value="AT30094P"/>
    <property type="match status" value="1"/>
</dbReference>
<evidence type="ECO:0000313" key="4">
    <source>
        <dbReference type="Proteomes" id="UP001174932"/>
    </source>
</evidence>
<sequence>MRHAHRFVWNRLGRYEPIAYLTVGLIAAGAFLALMLVSEINEGDTRAFDEAILLSLRQAGDLATPIGPAWLAHAFNDITALGGTTVLTLLTTFVVLYLLVIRQRPAALFVLLSILGGWGLSTFLKISVARARPDVVPHLVDVHDMSFPSGHAMVSAVTYLTLAALLSRSQESMKLRIFFMASATILTLLIGTSRVFLGVHFPTDVIGGWLLGTSWASFCWLLSRYLLPAVQKDGVSVTKAADGTG</sequence>
<dbReference type="EMBL" id="JAUOZU010000012">
    <property type="protein sequence ID" value="MDO6965621.1"/>
    <property type="molecule type" value="Genomic_DNA"/>
</dbReference>
<dbReference type="Pfam" id="PF01569">
    <property type="entry name" value="PAP2"/>
    <property type="match status" value="1"/>
</dbReference>
<dbReference type="PANTHER" id="PTHR14969">
    <property type="entry name" value="SPHINGOSINE-1-PHOSPHATE PHOSPHOHYDROLASE"/>
    <property type="match status" value="1"/>
</dbReference>
<feature type="transmembrane region" description="Helical" evidence="1">
    <location>
        <begin position="209"/>
        <end position="227"/>
    </location>
</feature>
<dbReference type="InterPro" id="IPR000326">
    <property type="entry name" value="PAP2/HPO"/>
</dbReference>
<evidence type="ECO:0000259" key="2">
    <source>
        <dbReference type="SMART" id="SM00014"/>
    </source>
</evidence>
<evidence type="ECO:0000256" key="1">
    <source>
        <dbReference type="SAM" id="Phobius"/>
    </source>
</evidence>
<accession>A0ABT8YPS2</accession>
<keyword evidence="1" id="KW-0472">Membrane</keyword>